<dbReference type="Proteomes" id="UP001345013">
    <property type="component" value="Unassembled WGS sequence"/>
</dbReference>
<organism evidence="1 2">
    <name type="scientific">Lithohypha guttulata</name>
    <dbReference type="NCBI Taxonomy" id="1690604"/>
    <lineage>
        <taxon>Eukaryota</taxon>
        <taxon>Fungi</taxon>
        <taxon>Dikarya</taxon>
        <taxon>Ascomycota</taxon>
        <taxon>Pezizomycotina</taxon>
        <taxon>Eurotiomycetes</taxon>
        <taxon>Chaetothyriomycetidae</taxon>
        <taxon>Chaetothyriales</taxon>
        <taxon>Trichomeriaceae</taxon>
        <taxon>Lithohypha</taxon>
    </lineage>
</organism>
<comment type="caution">
    <text evidence="1">The sequence shown here is derived from an EMBL/GenBank/DDBJ whole genome shotgun (WGS) entry which is preliminary data.</text>
</comment>
<reference evidence="1 2" key="1">
    <citation type="submission" date="2023-08" db="EMBL/GenBank/DDBJ databases">
        <title>Black Yeasts Isolated from many extreme environments.</title>
        <authorList>
            <person name="Coleine C."/>
            <person name="Stajich J.E."/>
            <person name="Selbmann L."/>
        </authorList>
    </citation>
    <scope>NUCLEOTIDE SEQUENCE [LARGE SCALE GENOMIC DNA]</scope>
    <source>
        <strain evidence="1 2">CCFEE 5885</strain>
    </source>
</reference>
<gene>
    <name evidence="1" type="ORF">LTR24_003389</name>
</gene>
<evidence type="ECO:0000313" key="2">
    <source>
        <dbReference type="Proteomes" id="UP001345013"/>
    </source>
</evidence>
<dbReference type="EMBL" id="JAVRRG010000032">
    <property type="protein sequence ID" value="KAK5094689.1"/>
    <property type="molecule type" value="Genomic_DNA"/>
</dbReference>
<protein>
    <submittedName>
        <fullName evidence="1">Uncharacterized protein</fullName>
    </submittedName>
</protein>
<sequence length="339" mass="38840">MTLEMVQTPHLLALSAELRVMIWQYVFTDYATIVRGPRRISDATEYGADAWSEDESDSEEKSPYVEYSYQPGKLIPVRRPPEYVYRVSSSNGVRARYSGHPLFYVSRWTSEETVDMFFCTATIDLAPLANPFLKGVLPPVASLCQMLRRLSLCYRELETLFYYECQLVRPCVDAAENDCVDSMKILSLPNLDYLEVKNKTESQCLVDDGSDDWIRDRHLLLSLINYKKSFTCELQVVATNGGSEGETQFTAVYSAGKVKVAYSGQFKKNLECEKLLHKAMYLDGGANMIKWMTEPGQQDWKEFEPGSEARRHLREIIDDDRWEVFEKALDEFCASSKSS</sequence>
<proteinExistence type="predicted"/>
<keyword evidence="2" id="KW-1185">Reference proteome</keyword>
<name>A0ABR0KEU2_9EURO</name>
<accession>A0ABR0KEU2</accession>
<evidence type="ECO:0000313" key="1">
    <source>
        <dbReference type="EMBL" id="KAK5094689.1"/>
    </source>
</evidence>